<organism evidence="1">
    <name type="scientific">Neobacillus citreus</name>
    <dbReference type="NCBI Taxonomy" id="2833578"/>
    <lineage>
        <taxon>Bacteria</taxon>
        <taxon>Bacillati</taxon>
        <taxon>Bacillota</taxon>
        <taxon>Bacilli</taxon>
        <taxon>Bacillales</taxon>
        <taxon>Bacillaceae</taxon>
        <taxon>Neobacillus</taxon>
    </lineage>
</organism>
<evidence type="ECO:0008006" key="2">
    <source>
        <dbReference type="Google" id="ProtNLM"/>
    </source>
</evidence>
<reference evidence="1" key="1">
    <citation type="submission" date="2021-05" db="EMBL/GenBank/DDBJ databases">
        <title>Novel Bacillus species.</title>
        <authorList>
            <person name="Liu G."/>
        </authorList>
    </citation>
    <scope>NUCLEOTIDE SEQUENCE</scope>
    <source>
        <strain evidence="1">FJAT-50051</strain>
    </source>
</reference>
<protein>
    <recommendedName>
        <fullName evidence="2">Restriction endonuclease</fullName>
    </recommendedName>
</protein>
<dbReference type="EMBL" id="JAGYPE010000003">
    <property type="protein sequence ID" value="MBS4183779.1"/>
    <property type="molecule type" value="Genomic_DNA"/>
</dbReference>
<name>A0A942T0E4_9BACI</name>
<accession>A0A942T0E4</accession>
<gene>
    <name evidence="1" type="ORF">KHB02_20510</name>
</gene>
<dbReference type="Pfam" id="PF10117">
    <property type="entry name" value="McrBC"/>
    <property type="match status" value="1"/>
</dbReference>
<sequence>MKIAPDLVWLVDGEVRACIDVKYKVEKHGQYPNVDLYQMAAYCRRFGLETGHLVYAAGESQARRVQVVDGPLVQQHALDLSHPMEAVLGQLSSFGRQGWRSEGV</sequence>
<comment type="caution">
    <text evidence="1">The sequence shown here is derived from an EMBL/GenBank/DDBJ whole genome shotgun (WGS) entry which is preliminary data.</text>
</comment>
<evidence type="ECO:0000313" key="1">
    <source>
        <dbReference type="EMBL" id="MBS4183779.1"/>
    </source>
</evidence>
<dbReference type="InterPro" id="IPR019292">
    <property type="entry name" value="McrC"/>
</dbReference>
<proteinExistence type="predicted"/>
<dbReference type="AlphaFoldDB" id="A0A942T0E4"/>